<dbReference type="PANTHER" id="PTHR46401:SF2">
    <property type="entry name" value="GLYCOSYLTRANSFERASE WBBK-RELATED"/>
    <property type="match status" value="1"/>
</dbReference>
<dbReference type="RefSeq" id="WP_120335804.1">
    <property type="nucleotide sequence ID" value="NZ_JBPFPY010000002.1"/>
</dbReference>
<evidence type="ECO:0000259" key="3">
    <source>
        <dbReference type="Pfam" id="PF13439"/>
    </source>
</evidence>
<feature type="domain" description="Glycosyl transferase family 1" evidence="2">
    <location>
        <begin position="192"/>
        <end position="351"/>
    </location>
</feature>
<keyword evidence="5" id="KW-1185">Reference proteome</keyword>
<dbReference type="CDD" id="cd03809">
    <property type="entry name" value="GT4_MtfB-like"/>
    <property type="match status" value="1"/>
</dbReference>
<name>A0A420FHZ7_9SPHI</name>
<evidence type="ECO:0000313" key="5">
    <source>
        <dbReference type="Proteomes" id="UP000286402"/>
    </source>
</evidence>
<keyword evidence="1" id="KW-0808">Transferase</keyword>
<evidence type="ECO:0000256" key="1">
    <source>
        <dbReference type="ARBA" id="ARBA00022679"/>
    </source>
</evidence>
<dbReference type="AlphaFoldDB" id="A0A420FHZ7"/>
<dbReference type="Gene3D" id="3.40.50.2000">
    <property type="entry name" value="Glycogen Phosphorylase B"/>
    <property type="match status" value="2"/>
</dbReference>
<accession>A0A420FHZ7</accession>
<evidence type="ECO:0008006" key="6">
    <source>
        <dbReference type="Google" id="ProtNLM"/>
    </source>
</evidence>
<evidence type="ECO:0000313" key="4">
    <source>
        <dbReference type="EMBL" id="RKF32542.1"/>
    </source>
</evidence>
<dbReference type="Proteomes" id="UP000286402">
    <property type="component" value="Unassembled WGS sequence"/>
</dbReference>
<evidence type="ECO:0000259" key="2">
    <source>
        <dbReference type="Pfam" id="PF00534"/>
    </source>
</evidence>
<dbReference type="EMBL" id="MCAQ01000027">
    <property type="protein sequence ID" value="RKF32542.1"/>
    <property type="molecule type" value="Genomic_DNA"/>
</dbReference>
<dbReference type="PANTHER" id="PTHR46401">
    <property type="entry name" value="GLYCOSYLTRANSFERASE WBBK-RELATED"/>
    <property type="match status" value="1"/>
</dbReference>
<reference evidence="4 5" key="1">
    <citation type="submission" date="2016-07" db="EMBL/GenBank/DDBJ databases">
        <title>Genome analysis of Sphingobacterium siyangense T12B17.</title>
        <authorList>
            <person name="Xu D."/>
            <person name="Su Y."/>
            <person name="Zheng S."/>
        </authorList>
    </citation>
    <scope>NUCLEOTIDE SEQUENCE [LARGE SCALE GENOMIC DNA]</scope>
    <source>
        <strain evidence="4 5">T12B17</strain>
    </source>
</reference>
<sequence>MAKKKKTIIIEAQRIFRLNKHGMDFVALEVIRALQKLDTFNRYIIAVGPGEDCCLESSANFEIKVLESSNYFIWEQLLLPKLIKTSNADILHCTSNTAPLGLSIPLVLTLHDIIFMEKKIGSNSSMYQNLGRIYRRWVVPRVLKRVHTVITVSNFEKRNIETAFPHLQKNIITVYNGVSSRFKPMDIPTEGQSLKFDKGPFWLLLGNTDPKKNLRNTLMAYAFYLERSTHKKRLLLADLDHAYLEKLLKELDLLAIKDFIVVEEYIAHDKLVEVYNDAFAFLYPSVRESFGLPLLEAMACGTPVVTSNTSAIPEVAGDNVVYTDPMDIKSIAAGMLKLEDEPQLYSSLVSKGLARSEAFSWEHTGKHTLAIYESVHL</sequence>
<dbReference type="Pfam" id="PF00534">
    <property type="entry name" value="Glycos_transf_1"/>
    <property type="match status" value="1"/>
</dbReference>
<feature type="domain" description="Glycosyltransferase subfamily 4-like N-terminal" evidence="3">
    <location>
        <begin position="22"/>
        <end position="179"/>
    </location>
</feature>
<dbReference type="GO" id="GO:0009103">
    <property type="term" value="P:lipopolysaccharide biosynthetic process"/>
    <property type="evidence" value="ECO:0007669"/>
    <property type="project" value="TreeGrafter"/>
</dbReference>
<dbReference type="Pfam" id="PF13439">
    <property type="entry name" value="Glyco_transf_4"/>
    <property type="match status" value="1"/>
</dbReference>
<dbReference type="GO" id="GO:0016757">
    <property type="term" value="F:glycosyltransferase activity"/>
    <property type="evidence" value="ECO:0007669"/>
    <property type="project" value="InterPro"/>
</dbReference>
<dbReference type="InterPro" id="IPR028098">
    <property type="entry name" value="Glyco_trans_4-like_N"/>
</dbReference>
<protein>
    <recommendedName>
        <fullName evidence="6">Glycosyltransferase involved in cell wall biosynthesis</fullName>
    </recommendedName>
</protein>
<dbReference type="InterPro" id="IPR001296">
    <property type="entry name" value="Glyco_trans_1"/>
</dbReference>
<comment type="caution">
    <text evidence="4">The sequence shown here is derived from an EMBL/GenBank/DDBJ whole genome shotgun (WGS) entry which is preliminary data.</text>
</comment>
<gene>
    <name evidence="4" type="ORF">BCY89_15330</name>
</gene>
<dbReference type="SUPFAM" id="SSF53756">
    <property type="entry name" value="UDP-Glycosyltransferase/glycogen phosphorylase"/>
    <property type="match status" value="1"/>
</dbReference>
<organism evidence="4 5">
    <name type="scientific">Sphingobacterium siyangense</name>
    <dbReference type="NCBI Taxonomy" id="459529"/>
    <lineage>
        <taxon>Bacteria</taxon>
        <taxon>Pseudomonadati</taxon>
        <taxon>Bacteroidota</taxon>
        <taxon>Sphingobacteriia</taxon>
        <taxon>Sphingobacteriales</taxon>
        <taxon>Sphingobacteriaceae</taxon>
        <taxon>Sphingobacterium</taxon>
    </lineage>
</organism>
<proteinExistence type="predicted"/>